<feature type="region of interest" description="Disordered" evidence="1">
    <location>
        <begin position="266"/>
        <end position="323"/>
    </location>
</feature>
<keyword evidence="3" id="KW-1185">Reference proteome</keyword>
<reference evidence="2" key="1">
    <citation type="submission" date="2021-02" db="EMBL/GenBank/DDBJ databases">
        <authorList>
            <person name="Dougan E. K."/>
            <person name="Rhodes N."/>
            <person name="Thang M."/>
            <person name="Chan C."/>
        </authorList>
    </citation>
    <scope>NUCLEOTIDE SEQUENCE</scope>
</reference>
<protein>
    <submittedName>
        <fullName evidence="2">Uncharacterized protein</fullName>
    </submittedName>
</protein>
<gene>
    <name evidence="2" type="ORF">SPIL2461_LOCUS9805</name>
</gene>
<evidence type="ECO:0000313" key="2">
    <source>
        <dbReference type="EMBL" id="CAE7398157.1"/>
    </source>
</evidence>
<dbReference type="Proteomes" id="UP000649617">
    <property type="component" value="Unassembled WGS sequence"/>
</dbReference>
<accession>A0A812QQ17</accession>
<dbReference type="AlphaFoldDB" id="A0A812QQ17"/>
<name>A0A812QQ17_SYMPI</name>
<comment type="caution">
    <text evidence="2">The sequence shown here is derived from an EMBL/GenBank/DDBJ whole genome shotgun (WGS) entry which is preliminary data.</text>
</comment>
<evidence type="ECO:0000313" key="3">
    <source>
        <dbReference type="Proteomes" id="UP000649617"/>
    </source>
</evidence>
<evidence type="ECO:0000256" key="1">
    <source>
        <dbReference type="SAM" id="MobiDB-lite"/>
    </source>
</evidence>
<proteinExistence type="predicted"/>
<sequence length="802" mass="89431">MPTDFALDGAADLPSRAAVAAIISAWESCQHFAVKEAELKAEAKVLGVTRPVTQTDRMAMKVSYEKTYGTIEDSVEPSDDYLSSKLEELESHEPCASQLSEVTSKKNARTMGVQTSVDTSGHVRIVKSKQKGNLPQGTEELRQVLKVEGNTWCYLAAKFRNREMLRDMTPRVWEDYTNFLLGERCFLMKIHGGGVKGMEGSMLRPPWHILLSFEYELRKEAIKKAHHDNRPLKDTLAEVVKDPELKERFFTSPIALQPRMLETGWKRAWPGKGKDSKGSTWPSDVPLPTNWKWSRKDGKGKQAKGKPSKGKGDKAGKSNNGLVDRTPDGREICFAFNAQGCDGTCGRIHICRVRGCGEAHAMWEHFQRLSLKGQARQCDIHDALNQICTQMGWHLVIQEFDTLRGAEFDLSSSSVWADLLTQVEAGPLRTKAYMRGFPWLRNADKAAVDLANFFVDQCVRLAKLQCAVGGFFLPEQLGKVHTIEIPGSIWDFPELRELVEQTSSATWPIHQCFFGAESPKPTRLASNLPGAIRFGQCWPMLDSEGSYMGPLGHCPHHHTEPLLGQSATGWKTSSSAAYPALFCTFLARLIFSATAALRQVAHGMDSLHYHPAEALAEAILHSGHLPLKEDVLACFELLPRTRAHKATGHQEEGSAFFAGANWEAAGLVLRQNSFIFPMSCTLICKFIRHLDKAHEFAAFVIMQNVCSSPRRDMRNSWKPNLVAAVSDFEQGGIWHESPGGSDWREIEGQWRRGEVISLQPRSPPGHTFIPQSCGRATDALSLPTSQSSWSIFHRLMLPICWA</sequence>
<dbReference type="EMBL" id="CAJNIZ010017427">
    <property type="protein sequence ID" value="CAE7398157.1"/>
    <property type="molecule type" value="Genomic_DNA"/>
</dbReference>
<organism evidence="2 3">
    <name type="scientific">Symbiodinium pilosum</name>
    <name type="common">Dinoflagellate</name>
    <dbReference type="NCBI Taxonomy" id="2952"/>
    <lineage>
        <taxon>Eukaryota</taxon>
        <taxon>Sar</taxon>
        <taxon>Alveolata</taxon>
        <taxon>Dinophyceae</taxon>
        <taxon>Suessiales</taxon>
        <taxon>Symbiodiniaceae</taxon>
        <taxon>Symbiodinium</taxon>
    </lineage>
</organism>